<keyword evidence="1" id="KW-1133">Transmembrane helix</keyword>
<accession>A0ABD3BVM1</accession>
<evidence type="ECO:0000313" key="3">
    <source>
        <dbReference type="EMBL" id="KAL3621314.1"/>
    </source>
</evidence>
<keyword evidence="1" id="KW-0472">Membrane</keyword>
<proteinExistence type="predicted"/>
<comment type="caution">
    <text evidence="3">The sequence shown here is derived from an EMBL/GenBank/DDBJ whole genome shotgun (WGS) entry which is preliminary data.</text>
</comment>
<evidence type="ECO:0000256" key="1">
    <source>
        <dbReference type="SAM" id="Phobius"/>
    </source>
</evidence>
<dbReference type="Proteomes" id="UP001632038">
    <property type="component" value="Unassembled WGS sequence"/>
</dbReference>
<evidence type="ECO:0000256" key="2">
    <source>
        <dbReference type="SAM" id="SignalP"/>
    </source>
</evidence>
<feature type="transmembrane region" description="Helical" evidence="1">
    <location>
        <begin position="74"/>
        <end position="99"/>
    </location>
</feature>
<name>A0ABD3BVM1_9LAMI</name>
<reference evidence="4" key="1">
    <citation type="journal article" date="2024" name="IScience">
        <title>Strigolactones Initiate the Formation of Haustorium-like Structures in Castilleja.</title>
        <authorList>
            <person name="Buerger M."/>
            <person name="Peterson D."/>
            <person name="Chory J."/>
        </authorList>
    </citation>
    <scope>NUCLEOTIDE SEQUENCE [LARGE SCALE GENOMIC DNA]</scope>
</reference>
<keyword evidence="2" id="KW-0732">Signal</keyword>
<dbReference type="EMBL" id="JAVIJP010000066">
    <property type="protein sequence ID" value="KAL3621314.1"/>
    <property type="molecule type" value="Genomic_DNA"/>
</dbReference>
<evidence type="ECO:0000313" key="4">
    <source>
        <dbReference type="Proteomes" id="UP001632038"/>
    </source>
</evidence>
<sequence>MAISKVLIASIFLSLLVLDGVQAIQTNEMTSKDVYTQNITVEVYVQRGVNYQEGQICAKGHVGLVVIGASVCHLALLATMRLALVMLILLLVVTSASALK</sequence>
<keyword evidence="4" id="KW-1185">Reference proteome</keyword>
<gene>
    <name evidence="3" type="ORF">CASFOL_036226</name>
</gene>
<feature type="signal peptide" evidence="2">
    <location>
        <begin position="1"/>
        <end position="23"/>
    </location>
</feature>
<protein>
    <submittedName>
        <fullName evidence="3">Uncharacterized protein</fullName>
    </submittedName>
</protein>
<dbReference type="AlphaFoldDB" id="A0ABD3BVM1"/>
<feature type="chain" id="PRO_5044887859" evidence="2">
    <location>
        <begin position="24"/>
        <end position="100"/>
    </location>
</feature>
<keyword evidence="1" id="KW-0812">Transmembrane</keyword>
<organism evidence="3 4">
    <name type="scientific">Castilleja foliolosa</name>
    <dbReference type="NCBI Taxonomy" id="1961234"/>
    <lineage>
        <taxon>Eukaryota</taxon>
        <taxon>Viridiplantae</taxon>
        <taxon>Streptophyta</taxon>
        <taxon>Embryophyta</taxon>
        <taxon>Tracheophyta</taxon>
        <taxon>Spermatophyta</taxon>
        <taxon>Magnoliopsida</taxon>
        <taxon>eudicotyledons</taxon>
        <taxon>Gunneridae</taxon>
        <taxon>Pentapetalae</taxon>
        <taxon>asterids</taxon>
        <taxon>lamiids</taxon>
        <taxon>Lamiales</taxon>
        <taxon>Orobanchaceae</taxon>
        <taxon>Pedicularideae</taxon>
        <taxon>Castillejinae</taxon>
        <taxon>Castilleja</taxon>
    </lineage>
</organism>